<proteinExistence type="predicted"/>
<keyword evidence="3" id="KW-1185">Reference proteome</keyword>
<comment type="caution">
    <text evidence="2">The sequence shown here is derived from an EMBL/GenBank/DDBJ whole genome shotgun (WGS) entry which is preliminary data.</text>
</comment>
<dbReference type="PANTHER" id="PTHR33918">
    <property type="entry name" value="OS01G0704200 PROTEIN"/>
    <property type="match status" value="1"/>
</dbReference>
<organism evidence="2 3">
    <name type="scientific">Stephania japonica</name>
    <dbReference type="NCBI Taxonomy" id="461633"/>
    <lineage>
        <taxon>Eukaryota</taxon>
        <taxon>Viridiplantae</taxon>
        <taxon>Streptophyta</taxon>
        <taxon>Embryophyta</taxon>
        <taxon>Tracheophyta</taxon>
        <taxon>Spermatophyta</taxon>
        <taxon>Magnoliopsida</taxon>
        <taxon>Ranunculales</taxon>
        <taxon>Menispermaceae</taxon>
        <taxon>Menispermoideae</taxon>
        <taxon>Cissampelideae</taxon>
        <taxon>Stephania</taxon>
    </lineage>
</organism>
<evidence type="ECO:0000256" key="1">
    <source>
        <dbReference type="SAM" id="Phobius"/>
    </source>
</evidence>
<gene>
    <name evidence="2" type="ORF">Sjap_010473</name>
</gene>
<name>A0AAP0P761_9MAGN</name>
<feature type="transmembrane region" description="Helical" evidence="1">
    <location>
        <begin position="219"/>
        <end position="240"/>
    </location>
</feature>
<evidence type="ECO:0000313" key="2">
    <source>
        <dbReference type="EMBL" id="KAK9129986.1"/>
    </source>
</evidence>
<keyword evidence="1" id="KW-0472">Membrane</keyword>
<dbReference type="AlphaFoldDB" id="A0AAP0P761"/>
<feature type="transmembrane region" description="Helical" evidence="1">
    <location>
        <begin position="144"/>
        <end position="169"/>
    </location>
</feature>
<feature type="transmembrane region" description="Helical" evidence="1">
    <location>
        <begin position="112"/>
        <end position="132"/>
    </location>
</feature>
<dbReference type="EMBL" id="JBBNAE010000004">
    <property type="protein sequence ID" value="KAK9129986.1"/>
    <property type="molecule type" value="Genomic_DNA"/>
</dbReference>
<protein>
    <submittedName>
        <fullName evidence="2">Uncharacterized protein</fullName>
    </submittedName>
</protein>
<dbReference type="PANTHER" id="PTHR33918:SF4">
    <property type="entry name" value="ABC-2 TYPE TRANSPORTER DOMAIN-CONTAINING PROTEIN"/>
    <property type="match status" value="1"/>
</dbReference>
<dbReference type="Proteomes" id="UP001417504">
    <property type="component" value="Unassembled WGS sequence"/>
</dbReference>
<reference evidence="2 3" key="1">
    <citation type="submission" date="2024-01" db="EMBL/GenBank/DDBJ databases">
        <title>Genome assemblies of Stephania.</title>
        <authorList>
            <person name="Yang L."/>
        </authorList>
    </citation>
    <scope>NUCLEOTIDE SEQUENCE [LARGE SCALE GENOMIC DNA]</scope>
    <source>
        <strain evidence="2">QJT</strain>
        <tissue evidence="2">Leaf</tissue>
    </source>
</reference>
<feature type="transmembrane region" description="Helical" evidence="1">
    <location>
        <begin position="190"/>
        <end position="213"/>
    </location>
</feature>
<feature type="transmembrane region" description="Helical" evidence="1">
    <location>
        <begin position="297"/>
        <end position="323"/>
    </location>
</feature>
<dbReference type="GO" id="GO:0009507">
    <property type="term" value="C:chloroplast"/>
    <property type="evidence" value="ECO:0007669"/>
    <property type="project" value="TreeGrafter"/>
</dbReference>
<evidence type="ECO:0000313" key="3">
    <source>
        <dbReference type="Proteomes" id="UP001417504"/>
    </source>
</evidence>
<keyword evidence="1" id="KW-1133">Transmembrane helix</keyword>
<sequence length="332" mass="37044">MEIHCNCCWRSFPNNSSTTRLIKTPFRSITQKLQSKSRRTTSASPHLSISCKPPIRANAIASASSESNYRFNRPVPFGGKAGSVSFYGLTHQAIEQGKLVSSPFREGTKGSLVWVLAPVALISSLVLPQFFLSTLIEASLTDEILAEILLAFSSEAIFYFGLSIFLLITDHVQRPYLQFHPKQWGLITGLNGYLTSAFFTMGFKVFLPLFALFVTWPPLGLGAVIAVAPFLIGCAVQFVFEAYLQKRESSCWPLVPIIFEVYRLYQLTKAAHFIEKLMFSMNGIAVSTKLLERRGALVAMMVCVQVLGVVCLWSLMTFLLRLFPSRPVAENY</sequence>
<accession>A0AAP0P761</accession>
<keyword evidence="1" id="KW-0812">Transmembrane</keyword>